<protein>
    <submittedName>
        <fullName evidence="2">Uncharacterized protein</fullName>
    </submittedName>
</protein>
<keyword evidence="1" id="KW-0812">Transmembrane</keyword>
<dbReference type="EMBL" id="VXIV02001679">
    <property type="protein sequence ID" value="KAF6030726.1"/>
    <property type="molecule type" value="Genomic_DNA"/>
</dbReference>
<keyword evidence="1" id="KW-0472">Membrane</keyword>
<evidence type="ECO:0000313" key="2">
    <source>
        <dbReference type="EMBL" id="KAF6030726.1"/>
    </source>
</evidence>
<comment type="caution">
    <text evidence="2">The sequence shown here is derived from an EMBL/GenBank/DDBJ whole genome shotgun (WGS) entry which is preliminary data.</text>
</comment>
<feature type="transmembrane region" description="Helical" evidence="1">
    <location>
        <begin position="29"/>
        <end position="47"/>
    </location>
</feature>
<keyword evidence="3" id="KW-1185">Reference proteome</keyword>
<keyword evidence="1" id="KW-1133">Transmembrane helix</keyword>
<accession>A0A7J7JZE4</accession>
<sequence length="75" mass="8656">MTQASCLIVMSKVVSYSADFVNQTINMKVLAFFLVAFLIIAAASASYHRPHRKIYRKPVYNKRPVYGKYNKGIYY</sequence>
<reference evidence="2" key="1">
    <citation type="submission" date="2020-06" db="EMBL/GenBank/DDBJ databases">
        <title>Draft genome of Bugula neritina, a colonial animal packing powerful symbionts and potential medicines.</title>
        <authorList>
            <person name="Rayko M."/>
        </authorList>
    </citation>
    <scope>NUCLEOTIDE SEQUENCE [LARGE SCALE GENOMIC DNA]</scope>
    <source>
        <strain evidence="2">Kwan_BN1</strain>
    </source>
</reference>
<name>A0A7J7JZE4_BUGNE</name>
<dbReference type="AlphaFoldDB" id="A0A7J7JZE4"/>
<proteinExistence type="predicted"/>
<gene>
    <name evidence="2" type="ORF">EB796_010977</name>
</gene>
<evidence type="ECO:0000313" key="3">
    <source>
        <dbReference type="Proteomes" id="UP000593567"/>
    </source>
</evidence>
<dbReference type="Proteomes" id="UP000593567">
    <property type="component" value="Unassembled WGS sequence"/>
</dbReference>
<evidence type="ECO:0000256" key="1">
    <source>
        <dbReference type="SAM" id="Phobius"/>
    </source>
</evidence>
<organism evidence="2 3">
    <name type="scientific">Bugula neritina</name>
    <name type="common">Brown bryozoan</name>
    <name type="synonym">Sertularia neritina</name>
    <dbReference type="NCBI Taxonomy" id="10212"/>
    <lineage>
        <taxon>Eukaryota</taxon>
        <taxon>Metazoa</taxon>
        <taxon>Spiralia</taxon>
        <taxon>Lophotrochozoa</taxon>
        <taxon>Bryozoa</taxon>
        <taxon>Gymnolaemata</taxon>
        <taxon>Cheilostomatida</taxon>
        <taxon>Flustrina</taxon>
        <taxon>Buguloidea</taxon>
        <taxon>Bugulidae</taxon>
        <taxon>Bugula</taxon>
    </lineage>
</organism>